<dbReference type="Pfam" id="PF16197">
    <property type="entry name" value="KAsynt_C_assoc"/>
    <property type="match status" value="1"/>
</dbReference>
<reference evidence="11 12" key="1">
    <citation type="journal article" date="2013" name="BMC Genomics">
        <title>The genome and transcriptome of the pine saprophyte Ophiostoma piceae, and a comparison with the bark beetle-associated pine pathogen Grosmannia clavigera.</title>
        <authorList>
            <person name="Haridas S."/>
            <person name="Wang Y."/>
            <person name="Lim L."/>
            <person name="Massoumi Alamouti S."/>
            <person name="Jackman S."/>
            <person name="Docking R."/>
            <person name="Robertson G."/>
            <person name="Birol I."/>
            <person name="Bohlmann J."/>
            <person name="Breuil C."/>
        </authorList>
    </citation>
    <scope>NUCLEOTIDE SEQUENCE [LARGE SCALE GENOMIC DNA]</scope>
    <source>
        <strain evidence="11 12">UAMH 11346</strain>
    </source>
</reference>
<dbReference type="Gene3D" id="3.10.129.110">
    <property type="entry name" value="Polyketide synthase dehydratase"/>
    <property type="match status" value="1"/>
</dbReference>
<dbReference type="SMART" id="SM00822">
    <property type="entry name" value="PKS_KR"/>
    <property type="match status" value="1"/>
</dbReference>
<keyword evidence="6" id="KW-0511">Multifunctional enzyme</keyword>
<dbReference type="Pfam" id="PF00550">
    <property type="entry name" value="PP-binding"/>
    <property type="match status" value="1"/>
</dbReference>
<dbReference type="InterPro" id="IPR020841">
    <property type="entry name" value="PKS_Beta-ketoAc_synthase_dom"/>
</dbReference>
<dbReference type="SUPFAM" id="SSF50129">
    <property type="entry name" value="GroES-like"/>
    <property type="match status" value="1"/>
</dbReference>
<evidence type="ECO:0000259" key="10">
    <source>
        <dbReference type="PROSITE" id="PS52019"/>
    </source>
</evidence>
<dbReference type="InterPro" id="IPR049552">
    <property type="entry name" value="PKS_DH_N"/>
</dbReference>
<dbReference type="Pfam" id="PF23114">
    <property type="entry name" value="NAD-bd_HRPKS_sdrA"/>
    <property type="match status" value="1"/>
</dbReference>
<dbReference type="Gene3D" id="3.90.180.10">
    <property type="entry name" value="Medium-chain alcohol dehydrogenases, catalytic domain"/>
    <property type="match status" value="1"/>
</dbReference>
<accession>S3BWU8</accession>
<dbReference type="InterPro" id="IPR016039">
    <property type="entry name" value="Thiolase-like"/>
</dbReference>
<dbReference type="InterPro" id="IPR049900">
    <property type="entry name" value="PKS_mFAS_DH"/>
</dbReference>
<evidence type="ECO:0000256" key="2">
    <source>
        <dbReference type="ARBA" id="ARBA00022553"/>
    </source>
</evidence>
<feature type="domain" description="PKS/mFAS DH" evidence="10">
    <location>
        <begin position="943"/>
        <end position="1260"/>
    </location>
</feature>
<dbReference type="SUPFAM" id="SSF55048">
    <property type="entry name" value="Probable ACP-binding domain of malonyl-CoA ACP transacylase"/>
    <property type="match status" value="1"/>
</dbReference>
<evidence type="ECO:0000313" key="12">
    <source>
        <dbReference type="Proteomes" id="UP000016923"/>
    </source>
</evidence>
<dbReference type="InterPro" id="IPR011032">
    <property type="entry name" value="GroES-like_sf"/>
</dbReference>
<dbReference type="Pfam" id="PF00107">
    <property type="entry name" value="ADH_zinc_N"/>
    <property type="match status" value="1"/>
</dbReference>
<feature type="domain" description="Ketosynthase family 3 (KS3)" evidence="9">
    <location>
        <begin position="13"/>
        <end position="438"/>
    </location>
</feature>
<keyword evidence="2" id="KW-0597">Phosphoprotein</keyword>
<dbReference type="PANTHER" id="PTHR43775:SF29">
    <property type="entry name" value="ASPERFURANONE POLYKETIDE SYNTHASE AFOG-RELATED"/>
    <property type="match status" value="1"/>
</dbReference>
<dbReference type="PROSITE" id="PS00606">
    <property type="entry name" value="KS3_1"/>
    <property type="match status" value="1"/>
</dbReference>
<dbReference type="Gene3D" id="3.40.50.720">
    <property type="entry name" value="NAD(P)-binding Rossmann-like Domain"/>
    <property type="match status" value="3"/>
</dbReference>
<dbReference type="InterPro" id="IPR016036">
    <property type="entry name" value="Malonyl_transacylase_ACP-bd"/>
</dbReference>
<dbReference type="InterPro" id="IPR013149">
    <property type="entry name" value="ADH-like_C"/>
</dbReference>
<dbReference type="InterPro" id="IPR057326">
    <property type="entry name" value="KR_dom"/>
</dbReference>
<dbReference type="PANTHER" id="PTHR43775">
    <property type="entry name" value="FATTY ACID SYNTHASE"/>
    <property type="match status" value="1"/>
</dbReference>
<evidence type="ECO:0000256" key="4">
    <source>
        <dbReference type="ARBA" id="ARBA00022857"/>
    </source>
</evidence>
<dbReference type="CDD" id="cd00833">
    <property type="entry name" value="PKS"/>
    <property type="match status" value="1"/>
</dbReference>
<dbReference type="SMART" id="SM00826">
    <property type="entry name" value="PKS_DH"/>
    <property type="match status" value="1"/>
</dbReference>
<dbReference type="InterPro" id="IPR020807">
    <property type="entry name" value="PKS_DH"/>
</dbReference>
<dbReference type="GO" id="GO:0031177">
    <property type="term" value="F:phosphopantetheine binding"/>
    <property type="evidence" value="ECO:0007669"/>
    <property type="project" value="InterPro"/>
</dbReference>
<dbReference type="OMA" id="AAGNCFE"/>
<feature type="active site" description="Proton acceptor; for dehydratase activity" evidence="8">
    <location>
        <position position="975"/>
    </location>
</feature>
<dbReference type="SMART" id="SM00823">
    <property type="entry name" value="PKS_PP"/>
    <property type="match status" value="1"/>
</dbReference>
<organism evidence="11 12">
    <name type="scientific">Ophiostoma piceae (strain UAMH 11346)</name>
    <name type="common">Sap stain fungus</name>
    <dbReference type="NCBI Taxonomy" id="1262450"/>
    <lineage>
        <taxon>Eukaryota</taxon>
        <taxon>Fungi</taxon>
        <taxon>Dikarya</taxon>
        <taxon>Ascomycota</taxon>
        <taxon>Pezizomycotina</taxon>
        <taxon>Sordariomycetes</taxon>
        <taxon>Sordariomycetidae</taxon>
        <taxon>Ophiostomatales</taxon>
        <taxon>Ophiostomataceae</taxon>
        <taxon>Ophiostoma</taxon>
    </lineage>
</organism>
<dbReference type="Gene3D" id="1.10.1200.10">
    <property type="entry name" value="ACP-like"/>
    <property type="match status" value="1"/>
</dbReference>
<dbReference type="SUPFAM" id="SSF51735">
    <property type="entry name" value="NAD(P)-binding Rossmann-fold domains"/>
    <property type="match status" value="2"/>
</dbReference>
<dbReference type="Gene3D" id="3.40.47.10">
    <property type="match status" value="1"/>
</dbReference>
<dbReference type="PROSITE" id="PS52004">
    <property type="entry name" value="KS3_2"/>
    <property type="match status" value="1"/>
</dbReference>
<dbReference type="Gene3D" id="3.40.366.10">
    <property type="entry name" value="Malonyl-Coenzyme A Acyl Carrier Protein, domain 2"/>
    <property type="match status" value="1"/>
</dbReference>
<dbReference type="GO" id="GO:0044550">
    <property type="term" value="P:secondary metabolite biosynthetic process"/>
    <property type="evidence" value="ECO:0007669"/>
    <property type="project" value="UniProtKB-ARBA"/>
</dbReference>
<dbReference type="InterPro" id="IPR042104">
    <property type="entry name" value="PKS_dehydratase_sf"/>
</dbReference>
<evidence type="ECO:0000313" key="11">
    <source>
        <dbReference type="EMBL" id="EPE03926.1"/>
    </source>
</evidence>
<dbReference type="VEuPathDB" id="FungiDB:F503_01816"/>
<dbReference type="InterPro" id="IPR014043">
    <property type="entry name" value="Acyl_transferase_dom"/>
</dbReference>
<dbReference type="InterPro" id="IPR014031">
    <property type="entry name" value="Ketoacyl_synth_C"/>
</dbReference>
<name>S3BWU8_OPHP1</name>
<evidence type="ECO:0000256" key="3">
    <source>
        <dbReference type="ARBA" id="ARBA00022679"/>
    </source>
</evidence>
<dbReference type="PROSITE" id="PS52019">
    <property type="entry name" value="PKS_MFAS_DH"/>
    <property type="match status" value="1"/>
</dbReference>
<dbReference type="Pfam" id="PF14765">
    <property type="entry name" value="PS-DH"/>
    <property type="match status" value="1"/>
</dbReference>
<dbReference type="InterPro" id="IPR056501">
    <property type="entry name" value="NAD-bd_HRPKS_sdrA"/>
</dbReference>
<dbReference type="Pfam" id="PF08659">
    <property type="entry name" value="KR"/>
    <property type="match status" value="1"/>
</dbReference>
<keyword evidence="12" id="KW-1185">Reference proteome</keyword>
<keyword evidence="1" id="KW-0596">Phosphopantetheine</keyword>
<dbReference type="InterPro" id="IPR013968">
    <property type="entry name" value="PKS_KR"/>
</dbReference>
<keyword evidence="5" id="KW-0560">Oxidoreductase</keyword>
<dbReference type="InterPro" id="IPR014030">
    <property type="entry name" value="Ketoacyl_synth_N"/>
</dbReference>
<evidence type="ECO:0000256" key="7">
    <source>
        <dbReference type="ARBA" id="ARBA00023315"/>
    </source>
</evidence>
<dbReference type="InterPro" id="IPR020843">
    <property type="entry name" value="ER"/>
</dbReference>
<dbReference type="InterPro" id="IPR050091">
    <property type="entry name" value="PKS_NRPS_Biosynth_Enz"/>
</dbReference>
<dbReference type="InterPro" id="IPR001227">
    <property type="entry name" value="Ac_transferase_dom_sf"/>
</dbReference>
<dbReference type="Pfam" id="PF00109">
    <property type="entry name" value="ketoacyl-synt"/>
    <property type="match status" value="1"/>
</dbReference>
<dbReference type="Pfam" id="PF00698">
    <property type="entry name" value="Acyl_transf_1"/>
    <property type="match status" value="1"/>
</dbReference>
<dbReference type="SMART" id="SM00827">
    <property type="entry name" value="PKS_AT"/>
    <property type="match status" value="1"/>
</dbReference>
<dbReference type="Gene3D" id="3.30.70.3290">
    <property type="match status" value="1"/>
</dbReference>
<dbReference type="EMBL" id="KE148164">
    <property type="protein sequence ID" value="EPE03926.1"/>
    <property type="molecule type" value="Genomic_DNA"/>
</dbReference>
<dbReference type="InterPro" id="IPR016035">
    <property type="entry name" value="Acyl_Trfase/lysoPLipase"/>
</dbReference>
<dbReference type="InterPro" id="IPR049551">
    <property type="entry name" value="PKS_DH_C"/>
</dbReference>
<dbReference type="GO" id="GO:0006633">
    <property type="term" value="P:fatty acid biosynthetic process"/>
    <property type="evidence" value="ECO:0007669"/>
    <property type="project" value="InterPro"/>
</dbReference>
<dbReference type="GO" id="GO:0004312">
    <property type="term" value="F:fatty acid synthase activity"/>
    <property type="evidence" value="ECO:0007669"/>
    <property type="project" value="TreeGrafter"/>
</dbReference>
<dbReference type="OrthoDB" id="329835at2759"/>
<keyword evidence="3" id="KW-0808">Transferase</keyword>
<dbReference type="InterPro" id="IPR036736">
    <property type="entry name" value="ACP-like_sf"/>
</dbReference>
<dbReference type="InterPro" id="IPR020806">
    <property type="entry name" value="PKS_PP-bd"/>
</dbReference>
<dbReference type="GO" id="GO:0016491">
    <property type="term" value="F:oxidoreductase activity"/>
    <property type="evidence" value="ECO:0007669"/>
    <property type="project" value="UniProtKB-KW"/>
</dbReference>
<feature type="region of interest" description="C-terminal hotdog fold" evidence="8">
    <location>
        <begin position="1111"/>
        <end position="1260"/>
    </location>
</feature>
<protein>
    <submittedName>
        <fullName evidence="11">Polyketide synthase</fullName>
    </submittedName>
</protein>
<dbReference type="SMART" id="SM00825">
    <property type="entry name" value="PKS_KS"/>
    <property type="match status" value="1"/>
</dbReference>
<keyword evidence="7" id="KW-0012">Acyltransferase</keyword>
<evidence type="ECO:0000256" key="8">
    <source>
        <dbReference type="PROSITE-ProRule" id="PRU01363"/>
    </source>
</evidence>
<evidence type="ECO:0000259" key="9">
    <source>
        <dbReference type="PROSITE" id="PS52004"/>
    </source>
</evidence>
<keyword evidence="4" id="KW-0521">NADP</keyword>
<evidence type="ECO:0000256" key="1">
    <source>
        <dbReference type="ARBA" id="ARBA00022450"/>
    </source>
</evidence>
<sequence>MGVEGAPADGCMDDAIAVVGMACRFPGDATNVEAFWEMIRDGKDAWSEIPEDRFNAKGWYHPDPNRPGSFHIKGAHFIKDDIAAFDAPFFSISTAEAVSMDPQQRMLLEVVYEALDSAGIPTSSLSNTATSVFCGSFVRDYEQPCMRDPDTTPPYSATGNGIAILANRISHAFDFAGTSQTIDTGCSASMIAVHQACKSLLSGESTVGVAAGVGLIFSPNTLVPMANLNILGADGRCYTFDQRASGYGRGEGTGVIVLKRLKDAVAANDTIRAVIRATASNQDGHTQGITLPSKERQIMNMTQVYRGSGLDITRTAYMECHGTGTQAGDVKETQAVTSLFCEHRTPDNPLIIGSVKTNIGHLEGSAGVAGLIKGILVVERGYIPKHLNFSSPNPNIDFEGMRLKIAQELTPWPVPGLRRASVNSFGFGGTNAHVVLDDAPHFLSEAQITGANHNTFLFSGDRLKLEELYSFHGPRSHLFVFSGHDEAALTRVVESQAGYVAKKTQEPAFETNYTYTLLNRRSRLNWRAFVVASSTADLLQKLESKSISQPVRGAHSVPSRVGLVFCGQGAQWYAMGRELLSYHVFYASISSASWYLKSVLGSPFSLWDELHRSKERSHIDDPCIAQPATTAVQVALVDLLLSAGLEPGSVVGHSSGEIAAGYACGAVTREDAWKIAYYRGQCVSRLETLAPCIRGGMLAVALSEDDARRGITEAGVSSVDVACINGPLSVTLSGDACGISTLQDYFRQKGCRATRVNVDTAYHSHHMSIVEDLYLDCLKGLEPCRPRSSTVYYSSVFGRPASACELGPEYWVKNLTCPVQFFSAVKAMLKHSSPDVFIEVSPHRVWESTVHQIHSSASYEADAPSYVSLLRRNKDASVTFLEAMGELWTKGLTISLNWALTNPNGKQPRHLVDVPSYPWDHSKKYWHESHLSKTNRFRKHGREDIIGAPLENATPQDPRWRGFFRVQENPWLEDHVVQKSVLYPAGGLLAMAIEAAKQLADPKRQVLGYEVTDFKILKPMLIPSSPQGLENMLSARIIDDDDNKKTNTSSTAVYDFTIMSKPTDGQWMTHAKGRFMTVYYEDGVAPDASMETRFGTEAHREAYRFGQASCHTKCDPRQFYEMLDVVGMTYGPQFRNLVEIEKTDASAHTVVEIPDTQSRMPFQFEFDHIIHPATLDTMIQSVFALNDDGEAMLPCSTGRVFVSADLPKGAGARFRGYTTAEKDAARGATANITMFDDELRAPAVIIENLRLKTVPSRAGSGSDRFLPAHRNLCSEIVWKQDASSIAALDSDLPTTILNLVDLTAHKNPALSILYHIPDDVMLSLDSAGQPESELYQLEVVAETLKATNIVFDNLTTGYCTPRFSQCTLSGVYAEKVWQHMRMLKDTHPGFERVQYSARVADDAKYDLVLCSVIDCIVFDSLSSIFDTVSEGGWLILLSKLGEAIGCEQYETFRRALQAAGFKVDMVPAKSCVFLAAQKFSRPTNGVAGLVSGSHKVVFILPDAPSDTVVALRDSLRPVIEAQLSVKAQDLCLSSLNAWDGQDRNTLVLSFVEMDSAVVFSMGQALYDGMHRLLTQARGVLWLSHGAHFTSTCPDRAPFTGLARTLRSESNKKRILTLDLVDNLSLPGLKAPLMFIPNGLVNAVAHLFKSLTGVKSHTEVGEDVEFAYADGRLMIPRLMPMTLLNHAIEQGPANPHVVSQIPLLAGARALQLDAASLGSPDGPLFSEDTESLHRPLLSGEIRIAVSGTNLLPEDLLAATSGVPVPAIATDMFGIVLDTGSAVTGIQPGDHVSARMRDTLKTHVIADKSRVRRIKSLNNWKTKCPTALATAVYALNTARRINSSDYLLVYGALTVYGQAAIRVAASLGGRVLVACSSAAERTAMKGHFGIPANHILNLQDASSKFEEQVMSLTHENGVDVVFDPTSQHIEQAFRCVAECGRVIRVAQRGCKMPAYCVPDKNASLETIDIGLLESRRPAEAQRLACDMDKLLQDAPKLDSVHNVLEYNMCDVQAAVEHASKNAFAAPHVLYTQADVGQNMVNASIQLTHKVGLSSTATYLLVGGLGGLGRSIAEHLATNGARHIAFFSRSGACTPAAQALISKLRMDGVQVAAFATDICDKKQLAAAISEVHKFMPPIRGAIQCAAVVDDIAFPGMDYERWRRAFEPKTTGSQNLHEQLPRDMDFFILLSSSSGVIGNRGQANYSAGNSFQDALARHRSAQGMHSVSIDLGLVLGAGMVAENEGLLDAMKASGFIGIRIHDVLFLLDRAMAPPDTEQNLKLPPQIVTTVGTGGLTIQNQPSDPFWTRTALFRYLNQVDAPPHGLNTGACRPGDQGLRTLVQSAASVDEAAAVVSSALIATVARRKGMVSADFDPHESLGSYGIDSLDAIFVLGWIGRETGVTVQTVEGPSITELSRDIAKRTLEAAALEM</sequence>
<dbReference type="Pfam" id="PF21089">
    <property type="entry name" value="PKS_DH_N"/>
    <property type="match status" value="1"/>
</dbReference>
<dbReference type="InterPro" id="IPR032821">
    <property type="entry name" value="PKS_assoc"/>
</dbReference>
<dbReference type="SUPFAM" id="SSF52151">
    <property type="entry name" value="FabD/lysophospholipase-like"/>
    <property type="match status" value="1"/>
</dbReference>
<dbReference type="HOGENOM" id="CLU_000022_31_0_1"/>
<dbReference type="eggNOG" id="KOG1202">
    <property type="taxonomic scope" value="Eukaryota"/>
</dbReference>
<dbReference type="InterPro" id="IPR036291">
    <property type="entry name" value="NAD(P)-bd_dom_sf"/>
</dbReference>
<dbReference type="Proteomes" id="UP000016923">
    <property type="component" value="Unassembled WGS sequence"/>
</dbReference>
<feature type="region of interest" description="N-terminal hotdog fold" evidence="8">
    <location>
        <begin position="943"/>
        <end position="1082"/>
    </location>
</feature>
<dbReference type="Pfam" id="PF02801">
    <property type="entry name" value="Ketoacyl-synt_C"/>
    <property type="match status" value="1"/>
</dbReference>
<proteinExistence type="predicted"/>
<evidence type="ECO:0000256" key="5">
    <source>
        <dbReference type="ARBA" id="ARBA00023002"/>
    </source>
</evidence>
<dbReference type="GO" id="GO:0004315">
    <property type="term" value="F:3-oxoacyl-[acyl-carrier-protein] synthase activity"/>
    <property type="evidence" value="ECO:0007669"/>
    <property type="project" value="InterPro"/>
</dbReference>
<dbReference type="SMART" id="SM00829">
    <property type="entry name" value="PKS_ER"/>
    <property type="match status" value="1"/>
</dbReference>
<feature type="active site" description="Proton donor; for dehydratase activity" evidence="8">
    <location>
        <position position="1176"/>
    </location>
</feature>
<dbReference type="CDD" id="cd05195">
    <property type="entry name" value="enoyl_red"/>
    <property type="match status" value="1"/>
</dbReference>
<dbReference type="InterPro" id="IPR018201">
    <property type="entry name" value="Ketoacyl_synth_AS"/>
</dbReference>
<dbReference type="SUPFAM" id="SSF53901">
    <property type="entry name" value="Thiolase-like"/>
    <property type="match status" value="1"/>
</dbReference>
<evidence type="ECO:0000256" key="6">
    <source>
        <dbReference type="ARBA" id="ARBA00023268"/>
    </source>
</evidence>
<gene>
    <name evidence="11" type="ORF">F503_01816</name>
</gene>
<dbReference type="STRING" id="1262450.S3BWU8"/>
<dbReference type="InterPro" id="IPR009081">
    <property type="entry name" value="PP-bd_ACP"/>
</dbReference>